<evidence type="ECO:0000313" key="1">
    <source>
        <dbReference type="EMBL" id="SCE98348.1"/>
    </source>
</evidence>
<organism evidence="1 2">
    <name type="scientific">Micromonospora purpureochromogenes</name>
    <dbReference type="NCBI Taxonomy" id="47872"/>
    <lineage>
        <taxon>Bacteria</taxon>
        <taxon>Bacillati</taxon>
        <taxon>Actinomycetota</taxon>
        <taxon>Actinomycetes</taxon>
        <taxon>Micromonosporales</taxon>
        <taxon>Micromonosporaceae</taxon>
        <taxon>Micromonospora</taxon>
    </lineage>
</organism>
<dbReference type="Proteomes" id="UP000198228">
    <property type="component" value="Chromosome I"/>
</dbReference>
<gene>
    <name evidence="1" type="ORF">GA0074696_2046</name>
</gene>
<name>A0A1C4WQB5_9ACTN</name>
<evidence type="ECO:0008006" key="3">
    <source>
        <dbReference type="Google" id="ProtNLM"/>
    </source>
</evidence>
<accession>A0A1C4WQB5</accession>
<dbReference type="Gene3D" id="1.10.10.60">
    <property type="entry name" value="Homeodomain-like"/>
    <property type="match status" value="1"/>
</dbReference>
<protein>
    <recommendedName>
        <fullName evidence="3">Homeodomain-like domain-containing protein</fullName>
    </recommendedName>
</protein>
<proteinExistence type="predicted"/>
<dbReference type="EMBL" id="LT607410">
    <property type="protein sequence ID" value="SCE98348.1"/>
    <property type="molecule type" value="Genomic_DNA"/>
</dbReference>
<evidence type="ECO:0000313" key="2">
    <source>
        <dbReference type="Proteomes" id="UP000198228"/>
    </source>
</evidence>
<reference evidence="1 2" key="1">
    <citation type="submission" date="2016-06" db="EMBL/GenBank/DDBJ databases">
        <authorList>
            <person name="Kjaerup R.B."/>
            <person name="Dalgaard T.S."/>
            <person name="Juul-Madsen H.R."/>
        </authorList>
    </citation>
    <scope>NUCLEOTIDE SEQUENCE [LARGE SCALE GENOMIC DNA]</scope>
    <source>
        <strain evidence="1 2">DSM 43821</strain>
    </source>
</reference>
<dbReference type="AlphaFoldDB" id="A0A1C4WQB5"/>
<sequence>MVAEYRAGMRQVDLVKRTGYSRERVRQILRAGGIEAD</sequence>